<feature type="domain" description="DUF4708" evidence="1">
    <location>
        <begin position="1"/>
        <end position="67"/>
    </location>
</feature>
<comment type="caution">
    <text evidence="2">The sequence shown here is derived from an EMBL/GenBank/DDBJ whole genome shotgun (WGS) entry which is preliminary data.</text>
</comment>
<evidence type="ECO:0000313" key="3">
    <source>
        <dbReference type="Proteomes" id="UP000593571"/>
    </source>
</evidence>
<dbReference type="Pfam" id="PF15813">
    <property type="entry name" value="DUF4708"/>
    <property type="match status" value="1"/>
</dbReference>
<dbReference type="InterPro" id="IPR031643">
    <property type="entry name" value="DUF4708"/>
</dbReference>
<organism evidence="2 3">
    <name type="scientific">Rousettus aegyptiacus</name>
    <name type="common">Egyptian fruit bat</name>
    <name type="synonym">Pteropus aegyptiacus</name>
    <dbReference type="NCBI Taxonomy" id="9407"/>
    <lineage>
        <taxon>Eukaryota</taxon>
        <taxon>Metazoa</taxon>
        <taxon>Chordata</taxon>
        <taxon>Craniata</taxon>
        <taxon>Vertebrata</taxon>
        <taxon>Euteleostomi</taxon>
        <taxon>Mammalia</taxon>
        <taxon>Eutheria</taxon>
        <taxon>Laurasiatheria</taxon>
        <taxon>Chiroptera</taxon>
        <taxon>Yinpterochiroptera</taxon>
        <taxon>Pteropodoidea</taxon>
        <taxon>Pteropodidae</taxon>
        <taxon>Rousettinae</taxon>
        <taxon>Rousettus</taxon>
    </lineage>
</organism>
<evidence type="ECO:0000313" key="2">
    <source>
        <dbReference type="EMBL" id="KAF6421801.1"/>
    </source>
</evidence>
<dbReference type="PANTHER" id="PTHR28495:SF1">
    <property type="entry name" value="GENE, 17266-RELATED"/>
    <property type="match status" value="1"/>
</dbReference>
<reference evidence="2 3" key="1">
    <citation type="journal article" date="2020" name="Nature">
        <title>Six reference-quality genomes reveal evolution of bat adaptations.</title>
        <authorList>
            <person name="Jebb D."/>
            <person name="Huang Z."/>
            <person name="Pippel M."/>
            <person name="Hughes G.M."/>
            <person name="Lavrichenko K."/>
            <person name="Devanna P."/>
            <person name="Winkler S."/>
            <person name="Jermiin L.S."/>
            <person name="Skirmuntt E.C."/>
            <person name="Katzourakis A."/>
            <person name="Burkitt-Gray L."/>
            <person name="Ray D.A."/>
            <person name="Sullivan K.A.M."/>
            <person name="Roscito J.G."/>
            <person name="Kirilenko B.M."/>
            <person name="Davalos L.M."/>
            <person name="Corthals A.P."/>
            <person name="Power M.L."/>
            <person name="Jones G."/>
            <person name="Ransome R.D."/>
            <person name="Dechmann D.K.N."/>
            <person name="Locatelli A.G."/>
            <person name="Puechmaille S.J."/>
            <person name="Fedrigo O."/>
            <person name="Jarvis E.D."/>
            <person name="Hiller M."/>
            <person name="Vernes S.C."/>
            <person name="Myers E.W."/>
            <person name="Teeling E.C."/>
        </authorList>
    </citation>
    <scope>NUCLEOTIDE SEQUENCE [LARGE SCALE GENOMIC DNA]</scope>
    <source>
        <strain evidence="2">MRouAeg1</strain>
        <tissue evidence="2">Muscle</tissue>
    </source>
</reference>
<name>A0A7J8DF77_ROUAE</name>
<keyword evidence="3" id="KW-1185">Reference proteome</keyword>
<accession>A0A7J8DF77</accession>
<gene>
    <name evidence="2" type="ORF">HJG63_001737</name>
</gene>
<dbReference type="AlphaFoldDB" id="A0A7J8DF77"/>
<evidence type="ECO:0000259" key="1">
    <source>
        <dbReference type="Pfam" id="PF15813"/>
    </source>
</evidence>
<dbReference type="EMBL" id="JACASE010000012">
    <property type="protein sequence ID" value="KAF6421801.1"/>
    <property type="molecule type" value="Genomic_DNA"/>
</dbReference>
<dbReference type="PANTHER" id="PTHR28495">
    <property type="entry name" value="HYPOTHETICAL PROTEIN LOC100359752"/>
    <property type="match status" value="1"/>
</dbReference>
<sequence>MKMGKILSILHTAPPDCPFRSYGDFQMHWDNLYGYKLPEDCGNIKIYCSIYFKMIEGRSFTYPLRTVCGRHALPTF</sequence>
<proteinExistence type="predicted"/>
<protein>
    <recommendedName>
        <fullName evidence="1">DUF4708 domain-containing protein</fullName>
    </recommendedName>
</protein>
<dbReference type="Proteomes" id="UP000593571">
    <property type="component" value="Unassembled WGS sequence"/>
</dbReference>